<reference evidence="1" key="1">
    <citation type="submission" date="2014-09" db="EMBL/GenBank/DDBJ databases">
        <authorList>
            <person name="Magalhaes I.L.F."/>
            <person name="Oliveira U."/>
            <person name="Santos F.R."/>
            <person name="Vidigal T.H.D.A."/>
            <person name="Brescovit A.D."/>
            <person name="Santos A.J."/>
        </authorList>
    </citation>
    <scope>NUCLEOTIDE SEQUENCE</scope>
    <source>
        <tissue evidence="1">Shoot tissue taken approximately 20 cm above the soil surface</tissue>
    </source>
</reference>
<sequence>MSCPHKKSKDPVLLVYTYHFMFSNCLKP</sequence>
<reference evidence="1" key="2">
    <citation type="journal article" date="2015" name="Data Brief">
        <title>Shoot transcriptome of the giant reed, Arundo donax.</title>
        <authorList>
            <person name="Barrero R.A."/>
            <person name="Guerrero F.D."/>
            <person name="Moolhuijzen P."/>
            <person name="Goolsby J.A."/>
            <person name="Tidwell J."/>
            <person name="Bellgard S.E."/>
            <person name="Bellgard M.I."/>
        </authorList>
    </citation>
    <scope>NUCLEOTIDE SEQUENCE</scope>
    <source>
        <tissue evidence="1">Shoot tissue taken approximately 20 cm above the soil surface</tissue>
    </source>
</reference>
<name>A0A0A8ZPH5_ARUDO</name>
<proteinExistence type="predicted"/>
<dbReference type="EMBL" id="GBRH01259270">
    <property type="protein sequence ID" value="JAD38625.1"/>
    <property type="molecule type" value="Transcribed_RNA"/>
</dbReference>
<evidence type="ECO:0000313" key="1">
    <source>
        <dbReference type="EMBL" id="JAD38625.1"/>
    </source>
</evidence>
<protein>
    <submittedName>
        <fullName evidence="1">Uncharacterized protein</fullName>
    </submittedName>
</protein>
<accession>A0A0A8ZPH5</accession>
<dbReference type="AlphaFoldDB" id="A0A0A8ZPH5"/>
<organism evidence="1">
    <name type="scientific">Arundo donax</name>
    <name type="common">Giant reed</name>
    <name type="synonym">Donax arundinaceus</name>
    <dbReference type="NCBI Taxonomy" id="35708"/>
    <lineage>
        <taxon>Eukaryota</taxon>
        <taxon>Viridiplantae</taxon>
        <taxon>Streptophyta</taxon>
        <taxon>Embryophyta</taxon>
        <taxon>Tracheophyta</taxon>
        <taxon>Spermatophyta</taxon>
        <taxon>Magnoliopsida</taxon>
        <taxon>Liliopsida</taxon>
        <taxon>Poales</taxon>
        <taxon>Poaceae</taxon>
        <taxon>PACMAD clade</taxon>
        <taxon>Arundinoideae</taxon>
        <taxon>Arundineae</taxon>
        <taxon>Arundo</taxon>
    </lineage>
</organism>